<dbReference type="Gene3D" id="1.10.10.10">
    <property type="entry name" value="Winged helix-like DNA-binding domain superfamily/Winged helix DNA-binding domain"/>
    <property type="match status" value="1"/>
</dbReference>
<keyword evidence="2" id="KW-0804">Transcription</keyword>
<dbReference type="InterPro" id="IPR057727">
    <property type="entry name" value="WCX_dom"/>
</dbReference>
<proteinExistence type="predicted"/>
<dbReference type="InterPro" id="IPR001034">
    <property type="entry name" value="DeoR_HTH"/>
</dbReference>
<organism evidence="4 5">
    <name type="scientific">Marinifilum breve</name>
    <dbReference type="NCBI Taxonomy" id="2184082"/>
    <lineage>
        <taxon>Bacteria</taxon>
        <taxon>Pseudomonadati</taxon>
        <taxon>Bacteroidota</taxon>
        <taxon>Bacteroidia</taxon>
        <taxon>Marinilabiliales</taxon>
        <taxon>Marinifilaceae</taxon>
    </lineage>
</organism>
<keyword evidence="5" id="KW-1185">Reference proteome</keyword>
<dbReference type="InterPro" id="IPR036388">
    <property type="entry name" value="WH-like_DNA-bd_sf"/>
</dbReference>
<dbReference type="EMBL" id="QFLI01000002">
    <property type="protein sequence ID" value="PXY02036.1"/>
    <property type="molecule type" value="Genomic_DNA"/>
</dbReference>
<dbReference type="Pfam" id="PF25583">
    <property type="entry name" value="WCX"/>
    <property type="match status" value="1"/>
</dbReference>
<evidence type="ECO:0000313" key="4">
    <source>
        <dbReference type="EMBL" id="PXY02036.1"/>
    </source>
</evidence>
<dbReference type="PROSITE" id="PS52050">
    <property type="entry name" value="WYL"/>
    <property type="match status" value="1"/>
</dbReference>
<evidence type="ECO:0000256" key="1">
    <source>
        <dbReference type="ARBA" id="ARBA00023015"/>
    </source>
</evidence>
<sequence length="317" mass="37176">MNRIDRLQAILTQLQTKKVVKAQEIADRFGISLRTVYRDIRALEEGGVPIGAEAGVGYFIDDNYSLPPIMFTTEEASAILIAGKLIPHTSDKAIDQSFQNALYKIKSVMKTEDKAMLEKLESSVKVFNGPYEIPQRDSIYLQDIQQALVKSKVLKLNYFAHYNQEHSMREVEPIGLLFYALNWHLIAYCRLRGDYRDFRLDRIRNLEISEETYHRILDKAFEEYLAREKEQYQTFEIELKMEKQMALYIHEAKYWYGYLNEKDDGQFVNMKFLNPDLNGFARWILAMTDKVDILSPPNLKNMVGEMVRKLHEKYQDT</sequence>
<dbReference type="InterPro" id="IPR036390">
    <property type="entry name" value="WH_DNA-bd_sf"/>
</dbReference>
<protein>
    <submittedName>
        <fullName evidence="4">DNA-binding transcriptional regulator</fullName>
    </submittedName>
</protein>
<dbReference type="AlphaFoldDB" id="A0A2V4A0D8"/>
<dbReference type="RefSeq" id="WP_110359670.1">
    <property type="nucleotide sequence ID" value="NZ_QFLI01000002.1"/>
</dbReference>
<dbReference type="PANTHER" id="PTHR34580">
    <property type="match status" value="1"/>
</dbReference>
<evidence type="ECO:0000313" key="5">
    <source>
        <dbReference type="Proteomes" id="UP000248079"/>
    </source>
</evidence>
<reference evidence="4 5" key="1">
    <citation type="submission" date="2018-05" db="EMBL/GenBank/DDBJ databases">
        <title>Marinifilum breve JC075T sp. nov., a marine bacterium isolated from Yongle Blue Hole in the South China Sea.</title>
        <authorList>
            <person name="Fu T."/>
        </authorList>
    </citation>
    <scope>NUCLEOTIDE SEQUENCE [LARGE SCALE GENOMIC DNA]</scope>
    <source>
        <strain evidence="4 5">JC075</strain>
    </source>
</reference>
<dbReference type="Pfam" id="PF08279">
    <property type="entry name" value="HTH_11"/>
    <property type="match status" value="1"/>
</dbReference>
<dbReference type="SUPFAM" id="SSF46785">
    <property type="entry name" value="Winged helix' DNA-binding domain"/>
    <property type="match status" value="1"/>
</dbReference>
<dbReference type="InterPro" id="IPR028349">
    <property type="entry name" value="PafC-like"/>
</dbReference>
<dbReference type="PANTHER" id="PTHR34580:SF1">
    <property type="entry name" value="PROTEIN PAFC"/>
    <property type="match status" value="1"/>
</dbReference>
<name>A0A2V4A0D8_9BACT</name>
<dbReference type="Pfam" id="PF13280">
    <property type="entry name" value="WYL"/>
    <property type="match status" value="1"/>
</dbReference>
<feature type="domain" description="HTH deoR-type" evidence="3">
    <location>
        <begin position="3"/>
        <end position="58"/>
    </location>
</feature>
<dbReference type="SMART" id="SM00420">
    <property type="entry name" value="HTH_DEOR"/>
    <property type="match status" value="1"/>
</dbReference>
<dbReference type="InterPro" id="IPR026881">
    <property type="entry name" value="WYL_dom"/>
</dbReference>
<evidence type="ECO:0000256" key="2">
    <source>
        <dbReference type="ARBA" id="ARBA00023163"/>
    </source>
</evidence>
<dbReference type="InterPro" id="IPR013196">
    <property type="entry name" value="HTH_11"/>
</dbReference>
<dbReference type="GO" id="GO:0003700">
    <property type="term" value="F:DNA-binding transcription factor activity"/>
    <property type="evidence" value="ECO:0007669"/>
    <property type="project" value="InterPro"/>
</dbReference>
<accession>A0A2V4A0D8</accession>
<keyword evidence="4" id="KW-0238">DNA-binding</keyword>
<evidence type="ECO:0000259" key="3">
    <source>
        <dbReference type="PROSITE" id="PS51000"/>
    </source>
</evidence>
<keyword evidence="1" id="KW-0805">Transcription regulation</keyword>
<dbReference type="OrthoDB" id="9815009at2"/>
<dbReference type="Proteomes" id="UP000248079">
    <property type="component" value="Unassembled WGS sequence"/>
</dbReference>
<dbReference type="GO" id="GO:0003677">
    <property type="term" value="F:DNA binding"/>
    <property type="evidence" value="ECO:0007669"/>
    <property type="project" value="UniProtKB-KW"/>
</dbReference>
<gene>
    <name evidence="4" type="ORF">DF185_05160</name>
</gene>
<comment type="caution">
    <text evidence="4">The sequence shown here is derived from an EMBL/GenBank/DDBJ whole genome shotgun (WGS) entry which is preliminary data.</text>
</comment>
<dbReference type="PIRSF" id="PIRSF016838">
    <property type="entry name" value="PafC"/>
    <property type="match status" value="1"/>
</dbReference>
<dbReference type="InterPro" id="IPR051534">
    <property type="entry name" value="CBASS_pafABC_assoc_protein"/>
</dbReference>
<dbReference type="PROSITE" id="PS51000">
    <property type="entry name" value="HTH_DEOR_2"/>
    <property type="match status" value="1"/>
</dbReference>